<dbReference type="GO" id="GO:0016020">
    <property type="term" value="C:membrane"/>
    <property type="evidence" value="ECO:0007669"/>
    <property type="project" value="UniProtKB-SubCell"/>
</dbReference>
<reference evidence="8" key="1">
    <citation type="submission" date="2023-10" db="EMBL/GenBank/DDBJ databases">
        <authorList>
            <person name="Hackl T."/>
        </authorList>
    </citation>
    <scope>NUCLEOTIDE SEQUENCE</scope>
</reference>
<evidence type="ECO:0000256" key="5">
    <source>
        <dbReference type="ARBA" id="ARBA00023136"/>
    </source>
</evidence>
<evidence type="ECO:0000256" key="2">
    <source>
        <dbReference type="ARBA" id="ARBA00006921"/>
    </source>
</evidence>
<keyword evidence="4 6" id="KW-1133">Transmembrane helix</keyword>
<dbReference type="PANTHER" id="PTHR12483">
    <property type="entry name" value="SOLUTE CARRIER FAMILY 31 COPPER TRANSPORTERS"/>
    <property type="match status" value="1"/>
</dbReference>
<keyword evidence="6" id="KW-0406">Ion transport</keyword>
<evidence type="ECO:0000256" key="6">
    <source>
        <dbReference type="RuleBase" id="RU367022"/>
    </source>
</evidence>
<keyword evidence="9" id="KW-1185">Reference proteome</keyword>
<comment type="similarity">
    <text evidence="2 6">Belongs to the copper transporter (Ctr) (TC 1.A.56) family. SLC31A subfamily.</text>
</comment>
<dbReference type="InterPro" id="IPR007274">
    <property type="entry name" value="Cop_transporter"/>
</dbReference>
<dbReference type="PANTHER" id="PTHR12483:SF73">
    <property type="entry name" value="COPPER TRANSPORT PROTEIN CTR3"/>
    <property type="match status" value="1"/>
</dbReference>
<dbReference type="EMBL" id="CAUWAG010000004">
    <property type="protein sequence ID" value="CAJ2502432.1"/>
    <property type="molecule type" value="Genomic_DNA"/>
</dbReference>
<evidence type="ECO:0000256" key="4">
    <source>
        <dbReference type="ARBA" id="ARBA00022989"/>
    </source>
</evidence>
<proteinExistence type="inferred from homology"/>
<feature type="region of interest" description="Disordered" evidence="7">
    <location>
        <begin position="294"/>
        <end position="316"/>
    </location>
</feature>
<keyword evidence="6" id="KW-0813">Transport</keyword>
<gene>
    <name evidence="8" type="ORF">KHLLAP_LOCUS2900</name>
</gene>
<keyword evidence="6" id="KW-0187">Copper transport</keyword>
<name>A0AAI8VD39_9PEZI</name>
<keyword evidence="3 6" id="KW-0812">Transmembrane</keyword>
<organism evidence="8 9">
    <name type="scientific">Anthostomella pinea</name>
    <dbReference type="NCBI Taxonomy" id="933095"/>
    <lineage>
        <taxon>Eukaryota</taxon>
        <taxon>Fungi</taxon>
        <taxon>Dikarya</taxon>
        <taxon>Ascomycota</taxon>
        <taxon>Pezizomycotina</taxon>
        <taxon>Sordariomycetes</taxon>
        <taxon>Xylariomycetidae</taxon>
        <taxon>Xylariales</taxon>
        <taxon>Xylariaceae</taxon>
        <taxon>Anthostomella</taxon>
    </lineage>
</organism>
<protein>
    <recommendedName>
        <fullName evidence="6">Copper transport protein</fullName>
    </recommendedName>
</protein>
<sequence length="408" mass="43720">MHNSSSTTTGIDRDYLLDLRGHVAHLEGVRSPDYFGLHADGLQGFGIVHRTSLFIKLSANLPAQMLWNWNTIDTCFLSSSWHVKSSSMFAGSCIGVVLLTLLLEFLRCAVKEFDRYLIRKHSAAPVASSARSNPGDTKGKEVPTISARADKGKEIATKSGTAVEEKEVAPTSASADMPILGREIATTSGTAVVYTSGTADEDKKAVRVSSTIDQHVTTSATGHEKKGGVTTSATASLPAYSRGSWSTTSAIAGKDKEVATRSGTADEDKEAVRVSSTIDQRITSATGYAKKEGVTTSATAHMPANSRSGGPMTSATADKDKEVFTTSAPAHMPTNLRKGFRPNLLEQVIRALLHTLQFALAYFVMLLAMYYNGYIIISIFIGAYLGAFLFHWEILNEGATEQATVHCG</sequence>
<evidence type="ECO:0000256" key="7">
    <source>
        <dbReference type="SAM" id="MobiDB-lite"/>
    </source>
</evidence>
<dbReference type="GO" id="GO:0005375">
    <property type="term" value="F:copper ion transmembrane transporter activity"/>
    <property type="evidence" value="ECO:0007669"/>
    <property type="project" value="UniProtKB-UniRule"/>
</dbReference>
<evidence type="ECO:0000313" key="8">
    <source>
        <dbReference type="EMBL" id="CAJ2502432.1"/>
    </source>
</evidence>
<comment type="caution">
    <text evidence="8">The sequence shown here is derived from an EMBL/GenBank/DDBJ whole genome shotgun (WGS) entry which is preliminary data.</text>
</comment>
<evidence type="ECO:0000256" key="3">
    <source>
        <dbReference type="ARBA" id="ARBA00022692"/>
    </source>
</evidence>
<evidence type="ECO:0000313" key="9">
    <source>
        <dbReference type="Proteomes" id="UP001295740"/>
    </source>
</evidence>
<dbReference type="AlphaFoldDB" id="A0AAI8VD39"/>
<keyword evidence="6" id="KW-0186">Copper</keyword>
<accession>A0AAI8VD39</accession>
<evidence type="ECO:0000256" key="1">
    <source>
        <dbReference type="ARBA" id="ARBA00004141"/>
    </source>
</evidence>
<dbReference type="Proteomes" id="UP001295740">
    <property type="component" value="Unassembled WGS sequence"/>
</dbReference>
<comment type="subcellular location">
    <subcellularLocation>
        <location evidence="1 6">Membrane</location>
        <topology evidence="1 6">Multi-pass membrane protein</topology>
    </subcellularLocation>
</comment>
<keyword evidence="5 6" id="KW-0472">Membrane</keyword>
<dbReference type="Pfam" id="PF04145">
    <property type="entry name" value="Ctr"/>
    <property type="match status" value="1"/>
</dbReference>
<feature type="transmembrane region" description="Helical" evidence="6">
    <location>
        <begin position="88"/>
        <end position="110"/>
    </location>
</feature>